<evidence type="ECO:0000259" key="4">
    <source>
        <dbReference type="Pfam" id="PF10531"/>
    </source>
</evidence>
<protein>
    <submittedName>
        <fullName evidence="6">Polysaccharide export protein</fullName>
    </submittedName>
</protein>
<dbReference type="InterPro" id="IPR032710">
    <property type="entry name" value="NTF2-like_dom_sf"/>
</dbReference>
<feature type="chain" id="PRO_5017311543" evidence="2">
    <location>
        <begin position="24"/>
        <end position="358"/>
    </location>
</feature>
<dbReference type="SUPFAM" id="SSF54427">
    <property type="entry name" value="NTF2-like"/>
    <property type="match status" value="1"/>
</dbReference>
<evidence type="ECO:0000256" key="2">
    <source>
        <dbReference type="SAM" id="SignalP"/>
    </source>
</evidence>
<reference evidence="6 7" key="1">
    <citation type="submission" date="2018-06" db="EMBL/GenBank/DDBJ databases">
        <title>OYT1 Genome Sequencing.</title>
        <authorList>
            <person name="Kato S."/>
            <person name="Itoh T."/>
            <person name="Ohkuma M."/>
        </authorList>
    </citation>
    <scope>NUCLEOTIDE SEQUENCE [LARGE SCALE GENOMIC DNA]</scope>
    <source>
        <strain evidence="6 7">OYT1</strain>
    </source>
</reference>
<dbReference type="InterPro" id="IPR056203">
    <property type="entry name" value="Cds6_C"/>
</dbReference>
<feature type="signal peptide" evidence="2">
    <location>
        <begin position="1"/>
        <end position="23"/>
    </location>
</feature>
<dbReference type="Pfam" id="PF10531">
    <property type="entry name" value="SLBB"/>
    <property type="match status" value="1"/>
</dbReference>
<feature type="domain" description="Cds6 C-terminal" evidence="5">
    <location>
        <begin position="50"/>
        <end position="152"/>
    </location>
</feature>
<sequence>MGRYMMKSVFLLGLLFCSNLSWAEADAGVGASATVAQTSAFSRQQGEVRVAVDAWASAWSARDTVAFLDSYDRSFEPEDGLGRTAWETRRKDSFRRAKSISVKLSNLFIVAQSGGRIDAYFLQEFHSGAFDSLDRKRLSWMNLNGRWKVVSEVTLTEKEFAMARAASQEPVAVVEKPTVVEKPKEVVAEAVQPMAQPAVLEKHTDLSGYRLGAGDILNISVYGEDDMSRDKLRISDTGMVSFPFGDLLVRGMTVGELELKIADGLRGAFLVNPRVSVTIVEYRPFFIYGQVERPGSYPYLHGLNVRKAVSIAGGFRERASPSKIFVVREGDAANASSKVDLNSSVWPGDTITVEESFF</sequence>
<evidence type="ECO:0000259" key="5">
    <source>
        <dbReference type="Pfam" id="PF24125"/>
    </source>
</evidence>
<dbReference type="InterPro" id="IPR003715">
    <property type="entry name" value="Poly_export_N"/>
</dbReference>
<accession>A0A2Z6GBY6</accession>
<feature type="domain" description="Soluble ligand binding" evidence="4">
    <location>
        <begin position="285"/>
        <end position="329"/>
    </location>
</feature>
<dbReference type="KEGG" id="fam:OYT1_ch1464"/>
<evidence type="ECO:0000313" key="7">
    <source>
        <dbReference type="Proteomes" id="UP000033070"/>
    </source>
</evidence>
<dbReference type="Proteomes" id="UP000033070">
    <property type="component" value="Chromosome"/>
</dbReference>
<proteinExistence type="predicted"/>
<keyword evidence="1 2" id="KW-0732">Signal</keyword>
<feature type="domain" description="Polysaccharide export protein N-terminal" evidence="3">
    <location>
        <begin position="207"/>
        <end position="279"/>
    </location>
</feature>
<dbReference type="EMBL" id="AP018738">
    <property type="protein sequence ID" value="BBE51018.1"/>
    <property type="molecule type" value="Genomic_DNA"/>
</dbReference>
<dbReference type="InterPro" id="IPR019554">
    <property type="entry name" value="Soluble_ligand-bd"/>
</dbReference>
<dbReference type="InterPro" id="IPR049712">
    <property type="entry name" value="Poly_export"/>
</dbReference>
<name>A0A2Z6GBY6_9PROT</name>
<dbReference type="Pfam" id="PF02563">
    <property type="entry name" value="Poly_export"/>
    <property type="match status" value="1"/>
</dbReference>
<dbReference type="Gene3D" id="3.10.560.10">
    <property type="entry name" value="Outer membrane lipoprotein wza domain like"/>
    <property type="match status" value="1"/>
</dbReference>
<dbReference type="GO" id="GO:0015159">
    <property type="term" value="F:polysaccharide transmembrane transporter activity"/>
    <property type="evidence" value="ECO:0007669"/>
    <property type="project" value="InterPro"/>
</dbReference>
<evidence type="ECO:0000259" key="3">
    <source>
        <dbReference type="Pfam" id="PF02563"/>
    </source>
</evidence>
<dbReference type="PANTHER" id="PTHR33619:SF3">
    <property type="entry name" value="POLYSACCHARIDE EXPORT PROTEIN GFCE-RELATED"/>
    <property type="match status" value="1"/>
</dbReference>
<dbReference type="Gene3D" id="3.30.1950.10">
    <property type="entry name" value="wza like domain"/>
    <property type="match status" value="1"/>
</dbReference>
<evidence type="ECO:0000313" key="6">
    <source>
        <dbReference type="EMBL" id="BBE51018.1"/>
    </source>
</evidence>
<dbReference type="Pfam" id="PF24125">
    <property type="entry name" value="Cds6_C"/>
    <property type="match status" value="1"/>
</dbReference>
<gene>
    <name evidence="6" type="ORF">OYT1_ch1464</name>
</gene>
<dbReference type="PANTHER" id="PTHR33619">
    <property type="entry name" value="POLYSACCHARIDE EXPORT PROTEIN GFCE-RELATED"/>
    <property type="match status" value="1"/>
</dbReference>
<organism evidence="6 7">
    <name type="scientific">Ferriphaselus amnicola</name>
    <dbReference type="NCBI Taxonomy" id="1188319"/>
    <lineage>
        <taxon>Bacteria</taxon>
        <taxon>Pseudomonadati</taxon>
        <taxon>Pseudomonadota</taxon>
        <taxon>Betaproteobacteria</taxon>
        <taxon>Nitrosomonadales</taxon>
        <taxon>Gallionellaceae</taxon>
        <taxon>Ferriphaselus</taxon>
    </lineage>
</organism>
<dbReference type="AlphaFoldDB" id="A0A2Z6GBY6"/>
<keyword evidence="7" id="KW-1185">Reference proteome</keyword>
<dbReference type="Gene3D" id="3.10.450.50">
    <property type="match status" value="1"/>
</dbReference>
<evidence type="ECO:0000256" key="1">
    <source>
        <dbReference type="ARBA" id="ARBA00022729"/>
    </source>
</evidence>
<dbReference type="STRING" id="1188319.OYT1_02488"/>